<evidence type="ECO:0000256" key="2">
    <source>
        <dbReference type="ARBA" id="ARBA00023239"/>
    </source>
</evidence>
<organism evidence="4 5">
    <name type="scientific">Candidatus Egerieisoma faecipullorum</name>
    <dbReference type="NCBI Taxonomy" id="2840963"/>
    <lineage>
        <taxon>Bacteria</taxon>
        <taxon>Bacillati</taxon>
        <taxon>Bacillota</taxon>
        <taxon>Clostridia</taxon>
        <taxon>Eubacteriales</taxon>
        <taxon>Clostridiaceae</taxon>
        <taxon>Clostridiaceae incertae sedis</taxon>
        <taxon>Candidatus Egerieisoma</taxon>
    </lineage>
</organism>
<evidence type="ECO:0000256" key="1">
    <source>
        <dbReference type="ARBA" id="ARBA00022723"/>
    </source>
</evidence>
<protein>
    <submittedName>
        <fullName evidence="4">Class II aldolase/adducin family protein</fullName>
    </submittedName>
</protein>
<dbReference type="GO" id="GO:0019323">
    <property type="term" value="P:pentose catabolic process"/>
    <property type="evidence" value="ECO:0007669"/>
    <property type="project" value="TreeGrafter"/>
</dbReference>
<name>A0A9D1I8B3_9CLOT</name>
<dbReference type="EMBL" id="DVMM01000042">
    <property type="protein sequence ID" value="HIU29088.1"/>
    <property type="molecule type" value="Genomic_DNA"/>
</dbReference>
<dbReference type="GO" id="GO:0046872">
    <property type="term" value="F:metal ion binding"/>
    <property type="evidence" value="ECO:0007669"/>
    <property type="project" value="UniProtKB-KW"/>
</dbReference>
<evidence type="ECO:0000313" key="5">
    <source>
        <dbReference type="Proteomes" id="UP000824089"/>
    </source>
</evidence>
<dbReference type="AlphaFoldDB" id="A0A9D1I8B3"/>
<dbReference type="InterPro" id="IPR001303">
    <property type="entry name" value="Aldolase_II/adducin_N"/>
</dbReference>
<proteinExistence type="predicted"/>
<dbReference type="GO" id="GO:0016832">
    <property type="term" value="F:aldehyde-lyase activity"/>
    <property type="evidence" value="ECO:0007669"/>
    <property type="project" value="TreeGrafter"/>
</dbReference>
<dbReference type="PANTHER" id="PTHR22789:SF0">
    <property type="entry name" value="3-OXO-TETRONATE 4-PHOSPHATE DECARBOXYLASE-RELATED"/>
    <property type="match status" value="1"/>
</dbReference>
<dbReference type="Pfam" id="PF00596">
    <property type="entry name" value="Aldolase_II"/>
    <property type="match status" value="1"/>
</dbReference>
<dbReference type="GO" id="GO:0005829">
    <property type="term" value="C:cytosol"/>
    <property type="evidence" value="ECO:0007669"/>
    <property type="project" value="TreeGrafter"/>
</dbReference>
<evidence type="ECO:0000259" key="3">
    <source>
        <dbReference type="Pfam" id="PF00596"/>
    </source>
</evidence>
<reference evidence="4" key="1">
    <citation type="submission" date="2020-10" db="EMBL/GenBank/DDBJ databases">
        <authorList>
            <person name="Gilroy R."/>
        </authorList>
    </citation>
    <scope>NUCLEOTIDE SEQUENCE</scope>
    <source>
        <strain evidence="4">CHK195-4489</strain>
    </source>
</reference>
<feature type="domain" description="Class II aldolase/adducin N-terminal" evidence="3">
    <location>
        <begin position="8"/>
        <end position="120"/>
    </location>
</feature>
<dbReference type="InterPro" id="IPR050197">
    <property type="entry name" value="Aldolase_class_II_sugar_metab"/>
</dbReference>
<comment type="caution">
    <text evidence="4">The sequence shown here is derived from an EMBL/GenBank/DDBJ whole genome shotgun (WGS) entry which is preliminary data.</text>
</comment>
<dbReference type="PANTHER" id="PTHR22789">
    <property type="entry name" value="FUCULOSE PHOSPHATE ALDOLASE"/>
    <property type="match status" value="1"/>
</dbReference>
<sequence length="147" mass="16398">VGDWKEAGKIPSRSAVLHKKIYEKHPDINSIIIAHAPYVMTFAVTDCEFDSRTIPESYINLRDVKKIPFGASFMQPDMVADMFNEMTPILIAENDCVIVTGSSLINAFDKLEVMEYSAKAIVSSKVLGDIVAITDDEIKDLRAAFHF</sequence>
<keyword evidence="2" id="KW-0456">Lyase</keyword>
<dbReference type="Proteomes" id="UP000824089">
    <property type="component" value="Unassembled WGS sequence"/>
</dbReference>
<dbReference type="Gene3D" id="3.40.225.10">
    <property type="entry name" value="Class II aldolase/adducin N-terminal domain"/>
    <property type="match status" value="1"/>
</dbReference>
<reference evidence="4" key="2">
    <citation type="journal article" date="2021" name="PeerJ">
        <title>Extensive microbial diversity within the chicken gut microbiome revealed by metagenomics and culture.</title>
        <authorList>
            <person name="Gilroy R."/>
            <person name="Ravi A."/>
            <person name="Getino M."/>
            <person name="Pursley I."/>
            <person name="Horton D.L."/>
            <person name="Alikhan N.F."/>
            <person name="Baker D."/>
            <person name="Gharbi K."/>
            <person name="Hall N."/>
            <person name="Watson M."/>
            <person name="Adriaenssens E.M."/>
            <person name="Foster-Nyarko E."/>
            <person name="Jarju S."/>
            <person name="Secka A."/>
            <person name="Antonio M."/>
            <person name="Oren A."/>
            <person name="Chaudhuri R.R."/>
            <person name="La Ragione R."/>
            <person name="Hildebrand F."/>
            <person name="Pallen M.J."/>
        </authorList>
    </citation>
    <scope>NUCLEOTIDE SEQUENCE</scope>
    <source>
        <strain evidence="4">CHK195-4489</strain>
    </source>
</reference>
<accession>A0A9D1I8B3</accession>
<dbReference type="SUPFAM" id="SSF53639">
    <property type="entry name" value="AraD/HMP-PK domain-like"/>
    <property type="match status" value="1"/>
</dbReference>
<gene>
    <name evidence="4" type="ORF">IAD50_02200</name>
</gene>
<feature type="non-terminal residue" evidence="4">
    <location>
        <position position="1"/>
    </location>
</feature>
<evidence type="ECO:0000313" key="4">
    <source>
        <dbReference type="EMBL" id="HIU29088.1"/>
    </source>
</evidence>
<dbReference type="InterPro" id="IPR036409">
    <property type="entry name" value="Aldolase_II/adducin_N_sf"/>
</dbReference>
<keyword evidence="1" id="KW-0479">Metal-binding</keyword>